<comment type="caution">
    <text evidence="1">The sequence shown here is derived from an EMBL/GenBank/DDBJ whole genome shotgun (WGS) entry which is preliminary data.</text>
</comment>
<reference evidence="1 2" key="1">
    <citation type="journal article" date="2021" name="Elife">
        <title>Chloroplast acquisition without the gene transfer in kleptoplastic sea slugs, Plakobranchus ocellatus.</title>
        <authorList>
            <person name="Maeda T."/>
            <person name="Takahashi S."/>
            <person name="Yoshida T."/>
            <person name="Shimamura S."/>
            <person name="Takaki Y."/>
            <person name="Nagai Y."/>
            <person name="Toyoda A."/>
            <person name="Suzuki Y."/>
            <person name="Arimoto A."/>
            <person name="Ishii H."/>
            <person name="Satoh N."/>
            <person name="Nishiyama T."/>
            <person name="Hasebe M."/>
            <person name="Maruyama T."/>
            <person name="Minagawa J."/>
            <person name="Obokata J."/>
            <person name="Shigenobu S."/>
        </authorList>
    </citation>
    <scope>NUCLEOTIDE SEQUENCE [LARGE SCALE GENOMIC DNA]</scope>
</reference>
<name>A0AAV4IMD4_9GAST</name>
<dbReference type="EMBL" id="BMAT01002655">
    <property type="protein sequence ID" value="GFS10993.1"/>
    <property type="molecule type" value="Genomic_DNA"/>
</dbReference>
<dbReference type="Proteomes" id="UP000762676">
    <property type="component" value="Unassembled WGS sequence"/>
</dbReference>
<accession>A0AAV4IMD4</accession>
<evidence type="ECO:0000313" key="2">
    <source>
        <dbReference type="Proteomes" id="UP000762676"/>
    </source>
</evidence>
<proteinExistence type="predicted"/>
<sequence>MYQYYTLSACVPHQVCLYDVILMAGSPNADRKIKGILKTSNSSPALVQGKNQVNISPEPINGVGFRPGKLTKTASDSAASRCVSFKKTHTKSTFSYHNAAFEGEIITEPSKRPSLADVVSKFVFYAPLTR</sequence>
<organism evidence="1 2">
    <name type="scientific">Elysia marginata</name>
    <dbReference type="NCBI Taxonomy" id="1093978"/>
    <lineage>
        <taxon>Eukaryota</taxon>
        <taxon>Metazoa</taxon>
        <taxon>Spiralia</taxon>
        <taxon>Lophotrochozoa</taxon>
        <taxon>Mollusca</taxon>
        <taxon>Gastropoda</taxon>
        <taxon>Heterobranchia</taxon>
        <taxon>Euthyneura</taxon>
        <taxon>Panpulmonata</taxon>
        <taxon>Sacoglossa</taxon>
        <taxon>Placobranchoidea</taxon>
        <taxon>Plakobranchidae</taxon>
        <taxon>Elysia</taxon>
    </lineage>
</organism>
<protein>
    <submittedName>
        <fullName evidence="1">Uncharacterized protein</fullName>
    </submittedName>
</protein>
<gene>
    <name evidence="1" type="ORF">ElyMa_001336000</name>
</gene>
<keyword evidence="2" id="KW-1185">Reference proteome</keyword>
<evidence type="ECO:0000313" key="1">
    <source>
        <dbReference type="EMBL" id="GFS10993.1"/>
    </source>
</evidence>
<dbReference type="AlphaFoldDB" id="A0AAV4IMD4"/>